<dbReference type="GeneID" id="108561158"/>
<dbReference type="Proteomes" id="UP000695000">
    <property type="component" value="Unplaced"/>
</dbReference>
<keyword evidence="2" id="KW-1185">Reference proteome</keyword>
<feature type="compositionally biased region" description="Pro residues" evidence="1">
    <location>
        <begin position="302"/>
        <end position="311"/>
    </location>
</feature>
<feature type="region of interest" description="Disordered" evidence="1">
    <location>
        <begin position="237"/>
        <end position="406"/>
    </location>
</feature>
<dbReference type="InterPro" id="IPR036860">
    <property type="entry name" value="SH2_dom_sf"/>
</dbReference>
<dbReference type="RefSeq" id="XP_017774460.1">
    <property type="nucleotide sequence ID" value="XM_017918971.1"/>
</dbReference>
<organism evidence="2 3">
    <name type="scientific">Nicrophorus vespilloides</name>
    <name type="common">Boreal carrion beetle</name>
    <dbReference type="NCBI Taxonomy" id="110193"/>
    <lineage>
        <taxon>Eukaryota</taxon>
        <taxon>Metazoa</taxon>
        <taxon>Ecdysozoa</taxon>
        <taxon>Arthropoda</taxon>
        <taxon>Hexapoda</taxon>
        <taxon>Insecta</taxon>
        <taxon>Pterygota</taxon>
        <taxon>Neoptera</taxon>
        <taxon>Endopterygota</taxon>
        <taxon>Coleoptera</taxon>
        <taxon>Polyphaga</taxon>
        <taxon>Staphyliniformia</taxon>
        <taxon>Silphidae</taxon>
        <taxon>Nicrophorinae</taxon>
        <taxon>Nicrophorus</taxon>
    </lineage>
</organism>
<evidence type="ECO:0000313" key="2">
    <source>
        <dbReference type="Proteomes" id="UP000695000"/>
    </source>
</evidence>
<dbReference type="Gene3D" id="3.30.505.10">
    <property type="entry name" value="SH2 domain"/>
    <property type="match status" value="1"/>
</dbReference>
<sequence>MEKLKIRKQIESLSSEQLAQELINNGYAFSYQAIIDKDITGKKMLNMTEMEKNELSFVMSRIQLQQFWSYVMSVKNDPTQMVLRSNNSSSIQKPVPPQPKFAKPPITTGGRFVFPPKPIDSFPQKPNISTPKPPQQILPPKPNIVRTPDVNTTPESEPFATSNVYPFGLRQVQKPAADIAKPSIVRKTSEKFETSSKYPFKFRGAEEQIANKEKEQMSANEPVDPFATSSVYPFKNRAKIVNQKPPSPVVEPQRNDQDKFAASNKYPFGRTAFENSEMEYPQQTVSDGAATSDAYPFKNRLPPKPDLPKPPEMNVFKKKPLPVIPAEKPKDIAPPTSNNYSYKQTPIIKVNDPNPIGLGKPKIEPPEPSNNNFLAKRDLISNIFAGNRPMSQPKPEPEPEHEQEDPIYGNVEREEYYLSADDSFASDESFEPDGDEPEYGNNVYRNVSAPVSPHEPLPMPKPMPSEDKLPLPPNFLVPPRYNDNENNQLTEDQVYQPVISVDVDQDIQNLLHPPLPRRPRVTILNLSRQVGNDRLVRSEQGNFLFRTSNTHYCVLMIKTNSGHIANIPIVKRDNRIHLDATNMDATKYFDNLTDMADYYKMQDTKMGNTTIRFRNMLT</sequence>
<dbReference type="SUPFAM" id="SSF55550">
    <property type="entry name" value="SH2 domain"/>
    <property type="match status" value="1"/>
</dbReference>
<feature type="region of interest" description="Disordered" evidence="1">
    <location>
        <begin position="87"/>
        <end position="113"/>
    </location>
</feature>
<feature type="compositionally biased region" description="Polar residues" evidence="1">
    <location>
        <begin position="335"/>
        <end position="344"/>
    </location>
</feature>
<evidence type="ECO:0000313" key="3">
    <source>
        <dbReference type="RefSeq" id="XP_017774460.1"/>
    </source>
</evidence>
<accession>A0ABM1MIR0</accession>
<proteinExistence type="predicted"/>
<dbReference type="CDD" id="cd00173">
    <property type="entry name" value="SH2"/>
    <property type="match status" value="1"/>
</dbReference>
<evidence type="ECO:0000256" key="1">
    <source>
        <dbReference type="SAM" id="MobiDB-lite"/>
    </source>
</evidence>
<protein>
    <submittedName>
        <fullName evidence="3">Sporozoite surface protein 2-like</fullName>
    </submittedName>
</protein>
<gene>
    <name evidence="3" type="primary">LOC108561158</name>
</gene>
<name>A0ABM1MIR0_NICVS</name>
<reference evidence="3" key="1">
    <citation type="submission" date="2025-08" db="UniProtKB">
        <authorList>
            <consortium name="RefSeq"/>
        </authorList>
    </citation>
    <scope>IDENTIFICATION</scope>
    <source>
        <tissue evidence="3">Whole Larva</tissue>
    </source>
</reference>